<dbReference type="GO" id="GO:0005891">
    <property type="term" value="C:voltage-gated calcium channel complex"/>
    <property type="evidence" value="ECO:0007669"/>
    <property type="project" value="TreeGrafter"/>
</dbReference>
<dbReference type="GO" id="GO:0005245">
    <property type="term" value="F:voltage-gated calcium channel activity"/>
    <property type="evidence" value="ECO:0007669"/>
    <property type="project" value="TreeGrafter"/>
</dbReference>
<evidence type="ECO:0000313" key="19">
    <source>
        <dbReference type="Proteomes" id="UP001152562"/>
    </source>
</evidence>
<evidence type="ECO:0000256" key="13">
    <source>
        <dbReference type="ARBA" id="ARBA00023157"/>
    </source>
</evidence>
<feature type="domain" description="VWFA" evidence="17">
    <location>
        <begin position="309"/>
        <end position="495"/>
    </location>
</feature>
<evidence type="ECO:0000256" key="15">
    <source>
        <dbReference type="ARBA" id="ARBA00023303"/>
    </source>
</evidence>
<evidence type="ECO:0000256" key="5">
    <source>
        <dbReference type="ARBA" id="ARBA00022692"/>
    </source>
</evidence>
<dbReference type="Proteomes" id="UP001152562">
    <property type="component" value="Unassembled WGS sequence"/>
</dbReference>
<keyword evidence="3" id="KW-0109">Calcium transport</keyword>
<reference evidence="18" key="1">
    <citation type="submission" date="2022-05" db="EMBL/GenBank/DDBJ databases">
        <authorList>
            <person name="Okamura Y."/>
        </authorList>
    </citation>
    <scope>NUCLEOTIDE SEQUENCE</scope>
</reference>
<gene>
    <name evidence="18" type="ORF">PIBRA_LOCUS82</name>
</gene>
<keyword evidence="6" id="KW-0479">Metal-binding</keyword>
<evidence type="ECO:0000256" key="14">
    <source>
        <dbReference type="ARBA" id="ARBA00023180"/>
    </source>
</evidence>
<feature type="chain" id="PRO_5040324724" description="VWFA domain-containing protein" evidence="16">
    <location>
        <begin position="20"/>
        <end position="1309"/>
    </location>
</feature>
<dbReference type="Pfam" id="PF08399">
    <property type="entry name" value="VWA_N"/>
    <property type="match status" value="1"/>
</dbReference>
<dbReference type="InterPro" id="IPR036465">
    <property type="entry name" value="vWFA_dom_sf"/>
</dbReference>
<evidence type="ECO:0000313" key="18">
    <source>
        <dbReference type="EMBL" id="CAH3824259.1"/>
    </source>
</evidence>
<evidence type="ECO:0000256" key="4">
    <source>
        <dbReference type="ARBA" id="ARBA00022673"/>
    </source>
</evidence>
<dbReference type="Gene3D" id="3.40.50.410">
    <property type="entry name" value="von Willebrand factor, type A domain"/>
    <property type="match status" value="1"/>
</dbReference>
<dbReference type="InterPro" id="IPR051173">
    <property type="entry name" value="Ca_channel_alpha-2/delta"/>
</dbReference>
<sequence>MNLYLRIIFIALLVDLLDTKHAPTSDVGAIRKSLEEHQDKLLVNKSKIKNTPLVVGNVTKTQIKPAIIKKQEHDKPKLITREQISDWANEIRDRLFEIEEKVVRREVLWKGFSDITVEVRNGSAILERVANALEAVFEKRGKAAEAIMRRAEELSKNIMKNKFEAPPNYTYDNSVDLDVLKKVEPTESVWEFSSNCKSINKIKLQKSTHFNAMISLEASSAHVAAEVFTCDPKVTPHLYWSEGLLSTFRENYAQDATLDFQYFCSAQGFLRHYPAALWQSLYNVNIEADDVFDCRLRPWYVSAGGAPRDILILLDASGSMYNSSNKVTAEHFTGTLLNALTDDDYVNVLRFNRTVKSPISCFTDKLVPANNVNTAAMIAVLKSQKMKNESMIGDVLAYSVQLLKKQRNLERPPSCQQAIVLVTDSLYIDYTKLMKQLDPDGKIRLFIMWLHDQYGLRDNTRVLASALSCERDGYFAELITDSDVTEQVMRILRVMERPLVGQRKHRIKVHSDVYAHMEDPRRGEFYWQQKENVEQEYRYRQLRKNKNKFLKTANKDVTHMEKLHKYGQYYEDQEVNYRLEVSISIPVFESTIVENITIKLDEEKQRNSTRSYPVNRLLGVAGVDIPLDHLKLLFPYYLTGSGGTIFLVDHRGNIVLHDNTKPVFDGDILRPGYRTVDLLDVEQPAEDHYAREYPQEWLDFRKAIVIDEPKGSKTMFAKSIYDKGIRVFLEMRDYHWKRILNHYTLVVSLPKYNQQHAVPNADFTQKLAEDALSALLGTDFAVHPEWLYCRHVDPHFDSRELEVLHFLRRRRDEPNFLPKKIKHLFSPIPLTLLEKPYQCDMELMGRLSKEASATQQWALEHEDPDTDRDCSACLLGSNTAFFATENGLTRWQLYHATSAHADPPEGSVWPMGPSEAWYRRASAYPDTLIIHAPIPAVKTLRNTEPAIPPLEQRWQWLTAARTLSHPKTQGIIGVAGYHFYPRHLNDLLESITNYHCALEDESKCEARCDGKNWACVLIDDAGWIVADQDNDETMNKHLANEYPIAMKALLNASIFKVRWVHDYQGVCFPPKDEDLSAAAPTLSSITLSLWRSIKAISYISRELMISLYFILSHRTVNGDTEFEKEKRRKRLRRDFEREKYERLHDDRVLLNRTRFTACDRSRPLYELQRSKKATEALKRPAKPCTWPLVASEIPQTNLILIAIYKLCPYKGVPLNNSLVNELVEMKHDTTLRGSASRLACWRNKVPLPARPPPTTCYPHNYSFEEGYRQCGPWLPDPEDGGNSLKLGTIIFCFMITVHIIHNRFFFLLQ</sequence>
<evidence type="ECO:0000256" key="1">
    <source>
        <dbReference type="ARBA" id="ARBA00004479"/>
    </source>
</evidence>
<evidence type="ECO:0000256" key="12">
    <source>
        <dbReference type="ARBA" id="ARBA00023136"/>
    </source>
</evidence>
<keyword evidence="10" id="KW-1133">Transmembrane helix</keyword>
<evidence type="ECO:0000259" key="17">
    <source>
        <dbReference type="PROSITE" id="PS50234"/>
    </source>
</evidence>
<evidence type="ECO:0000256" key="11">
    <source>
        <dbReference type="ARBA" id="ARBA00023065"/>
    </source>
</evidence>
<dbReference type="InterPro" id="IPR013608">
    <property type="entry name" value="VWA_N"/>
</dbReference>
<dbReference type="SMART" id="SM00327">
    <property type="entry name" value="VWA"/>
    <property type="match status" value="1"/>
</dbReference>
<organism evidence="18 19">
    <name type="scientific">Pieris brassicae</name>
    <name type="common">White butterfly</name>
    <name type="synonym">Large white butterfly</name>
    <dbReference type="NCBI Taxonomy" id="7116"/>
    <lineage>
        <taxon>Eukaryota</taxon>
        <taxon>Metazoa</taxon>
        <taxon>Ecdysozoa</taxon>
        <taxon>Arthropoda</taxon>
        <taxon>Hexapoda</taxon>
        <taxon>Insecta</taxon>
        <taxon>Pterygota</taxon>
        <taxon>Neoptera</taxon>
        <taxon>Endopterygota</taxon>
        <taxon>Lepidoptera</taxon>
        <taxon>Glossata</taxon>
        <taxon>Ditrysia</taxon>
        <taxon>Papilionoidea</taxon>
        <taxon>Pieridae</taxon>
        <taxon>Pierinae</taxon>
        <taxon>Pieris</taxon>
    </lineage>
</organism>
<evidence type="ECO:0000256" key="10">
    <source>
        <dbReference type="ARBA" id="ARBA00022989"/>
    </source>
</evidence>
<keyword evidence="5" id="KW-0812">Transmembrane</keyword>
<dbReference type="PANTHER" id="PTHR10166:SF37">
    <property type="entry name" value="STOLID, ISOFORM H"/>
    <property type="match status" value="1"/>
</dbReference>
<keyword evidence="8" id="KW-0106">Calcium</keyword>
<evidence type="ECO:0000256" key="8">
    <source>
        <dbReference type="ARBA" id="ARBA00022837"/>
    </source>
</evidence>
<evidence type="ECO:0000256" key="6">
    <source>
        <dbReference type="ARBA" id="ARBA00022723"/>
    </source>
</evidence>
<dbReference type="EMBL" id="CALOZG010000001">
    <property type="protein sequence ID" value="CAH3824259.1"/>
    <property type="molecule type" value="Genomic_DNA"/>
</dbReference>
<comment type="subcellular location">
    <subcellularLocation>
        <location evidence="1">Membrane</location>
        <topology evidence="1">Single-pass type I membrane protein</topology>
    </subcellularLocation>
</comment>
<dbReference type="Pfam" id="PF08473">
    <property type="entry name" value="VGCC_alpha2"/>
    <property type="match status" value="1"/>
</dbReference>
<evidence type="ECO:0000256" key="7">
    <source>
        <dbReference type="ARBA" id="ARBA00022729"/>
    </source>
</evidence>
<dbReference type="PANTHER" id="PTHR10166">
    <property type="entry name" value="VOLTAGE-DEPENDENT CALCIUM CHANNEL SUBUNIT ALPHA-2/DELTA-RELATED"/>
    <property type="match status" value="1"/>
</dbReference>
<keyword evidence="4" id="KW-0107">Calcium channel</keyword>
<keyword evidence="7 16" id="KW-0732">Signal</keyword>
<dbReference type="Gene3D" id="3.30.450.20">
    <property type="entry name" value="PAS domain"/>
    <property type="match status" value="1"/>
</dbReference>
<dbReference type="InterPro" id="IPR002035">
    <property type="entry name" value="VWF_A"/>
</dbReference>
<keyword evidence="2" id="KW-0813">Transport</keyword>
<dbReference type="Pfam" id="PF00092">
    <property type="entry name" value="VWA"/>
    <property type="match status" value="1"/>
</dbReference>
<keyword evidence="15" id="KW-0407">Ion channel</keyword>
<keyword evidence="13" id="KW-1015">Disulfide bond</keyword>
<keyword evidence="11" id="KW-0406">Ion transport</keyword>
<dbReference type="PROSITE" id="PS50234">
    <property type="entry name" value="VWFA"/>
    <property type="match status" value="1"/>
</dbReference>
<protein>
    <recommendedName>
        <fullName evidence="17">VWFA domain-containing protein</fullName>
    </recommendedName>
</protein>
<keyword evidence="14" id="KW-0325">Glycoprotein</keyword>
<evidence type="ECO:0000256" key="16">
    <source>
        <dbReference type="SAM" id="SignalP"/>
    </source>
</evidence>
<evidence type="ECO:0000256" key="2">
    <source>
        <dbReference type="ARBA" id="ARBA00022448"/>
    </source>
</evidence>
<proteinExistence type="predicted"/>
<keyword evidence="19" id="KW-1185">Reference proteome</keyword>
<name>A0A9P0WS83_PIEBR</name>
<dbReference type="InterPro" id="IPR013680">
    <property type="entry name" value="VDCC_a2/dsu"/>
</dbReference>
<evidence type="ECO:0000256" key="3">
    <source>
        <dbReference type="ARBA" id="ARBA00022568"/>
    </source>
</evidence>
<keyword evidence="9" id="KW-0851">Voltage-gated channel</keyword>
<feature type="signal peptide" evidence="16">
    <location>
        <begin position="1"/>
        <end position="19"/>
    </location>
</feature>
<accession>A0A9P0WS83</accession>
<keyword evidence="12" id="KW-0472">Membrane</keyword>
<comment type="caution">
    <text evidence="18">The sequence shown here is derived from an EMBL/GenBank/DDBJ whole genome shotgun (WGS) entry which is preliminary data.</text>
</comment>
<dbReference type="SUPFAM" id="SSF53300">
    <property type="entry name" value="vWA-like"/>
    <property type="match status" value="1"/>
</dbReference>
<evidence type="ECO:0000256" key="9">
    <source>
        <dbReference type="ARBA" id="ARBA00022882"/>
    </source>
</evidence>
<dbReference type="GO" id="GO:0046872">
    <property type="term" value="F:metal ion binding"/>
    <property type="evidence" value="ECO:0007669"/>
    <property type="project" value="UniProtKB-KW"/>
</dbReference>